<gene>
    <name evidence="1" type="ORF">SAMN06265355_111243</name>
</gene>
<dbReference type="Proteomes" id="UP000198420">
    <property type="component" value="Unassembled WGS sequence"/>
</dbReference>
<dbReference type="RefSeq" id="WP_089314740.1">
    <property type="nucleotide sequence ID" value="NZ_FZNP01000011.1"/>
</dbReference>
<dbReference type="OrthoDB" id="9148571at2"/>
<protein>
    <submittedName>
        <fullName evidence="1">Uncharacterized protein</fullName>
    </submittedName>
</protein>
<evidence type="ECO:0000313" key="1">
    <source>
        <dbReference type="EMBL" id="SNS14390.1"/>
    </source>
</evidence>
<evidence type="ECO:0000313" key="2">
    <source>
        <dbReference type="Proteomes" id="UP000198420"/>
    </source>
</evidence>
<organism evidence="1 2">
    <name type="scientific">Actinomadura mexicana</name>
    <dbReference type="NCBI Taxonomy" id="134959"/>
    <lineage>
        <taxon>Bacteria</taxon>
        <taxon>Bacillati</taxon>
        <taxon>Actinomycetota</taxon>
        <taxon>Actinomycetes</taxon>
        <taxon>Streptosporangiales</taxon>
        <taxon>Thermomonosporaceae</taxon>
        <taxon>Actinomadura</taxon>
    </lineage>
</organism>
<name>A0A239C2N9_9ACTN</name>
<dbReference type="AlphaFoldDB" id="A0A239C2N9"/>
<dbReference type="EMBL" id="FZNP01000011">
    <property type="protein sequence ID" value="SNS14390.1"/>
    <property type="molecule type" value="Genomic_DNA"/>
</dbReference>
<proteinExistence type="predicted"/>
<reference evidence="2" key="1">
    <citation type="submission" date="2017-06" db="EMBL/GenBank/DDBJ databases">
        <authorList>
            <person name="Varghese N."/>
            <person name="Submissions S."/>
        </authorList>
    </citation>
    <scope>NUCLEOTIDE SEQUENCE [LARGE SCALE GENOMIC DNA]</scope>
    <source>
        <strain evidence="2">DSM 44485</strain>
    </source>
</reference>
<keyword evidence="2" id="KW-1185">Reference proteome</keyword>
<sequence>MSDLVLIAVPNRLLDPADVPGHEIGRPAVLRVVVVPRLDGGSLTTEGLDSWPRILLDDLDFRLYVKNPAGVQATRSRPVLYDSVASQDVWDAVFRGDAARLFAGLREPDSALVTPRYGDAQRIGLTYREVSEVLAEPDGTPDLAQYLRPWAAVPPPEPPRDSPLLDSAMDFRRTFGLIREHPEVLRDLGLVFELLINADELDDGDRLSVRAYGTDLVLTSPWTWYSLDTEGFWPGADPERASDVRRGVIDLSDAPRIDLVDETRDTPPWAIATFDVDGGVIGLRAAARLLASGTGIDPTGPPAPNGPGAQLPALRSAGLMLIRPDRQRQFDDRLDRASLRAHNRINATDGNAEDELDATELVLGYRVDVFDADDPQWRSLCAREAVYSVLDAAGDRIEIGTGRGRREEGHVKHLAAVRGEDGVIRADEIVVRWDGWSLAVPPPELAHRPDRTWQAAAPRMAAPYNLDWSFDVPEGALPRLRFGRRYRLRVRVADIAGGGPDLDAVTDDCASDEIAYRRAEPVAPPRLHVDSAPLPGAAVDRLVIRSDQGMTAEEFAAAEPRYAARDACTLHPPAVAFALIEQHGVLDSMTDAESWRLAAQALRVEPGDQPALSLPDPAAAGVAAYAGGPWSAADWSPWPGTDTKTVVVGDHVPESTAVVLSWENADRLRIDLAPGESADVELSSTITPGFLPHFAVHEWLGPRAAPGGVTSGNALRGRHPLLSPPVTVHAVHAVRRPRIAPVWQELQAARGEGDTAAIVTAEFAEDGLHTASTGRVEVAAAWEEWSDDSVRPMTAGHVHDRDVDRDQAPRLRFAHQFGDTRHRDVTYSAKAVSRYRPYFAPEDPPGAFELMGEPRTVVVPSSARPPKLEVLAVLPGFRWSAETGPDRIVRRRSGNRLVVELARPWYATGAGECLGVVASESPGDAAHLVTELAGDPVYASPRVGRYPGAEWFGGEARSLRLPGGEPTASVIACPVTLKGDAWRAEVVLTPPADMRAYRPFVRLAVARYQPYSLPALELSPVVTTERVPLLPDREIVVERAGGRLLVRVHGVGPQPPNRVEVGIDEAPDSGPAPEVIAVDPATDPGLPAWRPLPTFTRTGDASGTPIELPLPPGGRPLRLRVREVEDLAPLGDLAAPQEGLGAQPPELTERTVLIDHIPIPGGWLPEGDDNG</sequence>
<accession>A0A239C2N9</accession>